<evidence type="ECO:0000313" key="2">
    <source>
        <dbReference type="EMBL" id="QEJ99670.1"/>
    </source>
</evidence>
<proteinExistence type="predicted"/>
<organism evidence="1 3">
    <name type="scientific">Treponema phagedenis</name>
    <dbReference type="NCBI Taxonomy" id="162"/>
    <lineage>
        <taxon>Bacteria</taxon>
        <taxon>Pseudomonadati</taxon>
        <taxon>Spirochaetota</taxon>
        <taxon>Spirochaetia</taxon>
        <taxon>Spirochaetales</taxon>
        <taxon>Treponemataceae</taxon>
        <taxon>Treponema</taxon>
    </lineage>
</organism>
<dbReference type="EMBL" id="CP042817">
    <property type="protein sequence ID" value="QEJ99670.1"/>
    <property type="molecule type" value="Genomic_DNA"/>
</dbReference>
<dbReference type="OrthoDB" id="361871at2"/>
<evidence type="ECO:0000313" key="4">
    <source>
        <dbReference type="Proteomes" id="UP000323594"/>
    </source>
</evidence>
<accession>A0A0B7GUG6</accession>
<protein>
    <submittedName>
        <fullName evidence="1">Uncharacterized protein</fullName>
    </submittedName>
</protein>
<dbReference type="RefSeq" id="WP_002699391.1">
    <property type="nucleotide sequence ID" value="NZ_CDNC01000007.1"/>
</dbReference>
<dbReference type="AlphaFoldDB" id="A0A0B7GUG6"/>
<reference evidence="3" key="1">
    <citation type="submission" date="2015-01" db="EMBL/GenBank/DDBJ databases">
        <authorList>
            <person name="Manzoor Shahid"/>
            <person name="Zubair Saima"/>
        </authorList>
    </citation>
    <scope>NUCLEOTIDE SEQUENCE [LARGE SCALE GENOMIC DNA]</scope>
    <source>
        <strain evidence="3">V1</strain>
    </source>
</reference>
<gene>
    <name evidence="2" type="ORF">FUT82_13280</name>
    <name evidence="1" type="ORF">TPHV1_150059</name>
</gene>
<dbReference type="GeneID" id="57754075"/>
<dbReference type="Proteomes" id="UP000323594">
    <property type="component" value="Chromosome"/>
</dbReference>
<evidence type="ECO:0000313" key="3">
    <source>
        <dbReference type="Proteomes" id="UP000042527"/>
    </source>
</evidence>
<dbReference type="EMBL" id="CDNC01000007">
    <property type="protein sequence ID" value="CEM61177.1"/>
    <property type="molecule type" value="Genomic_DNA"/>
</dbReference>
<dbReference type="Proteomes" id="UP000042527">
    <property type="component" value="Unassembled WGS sequence"/>
</dbReference>
<reference evidence="2 4" key="3">
    <citation type="submission" date="2019-08" db="EMBL/GenBank/DDBJ databases">
        <authorList>
            <person name="Kuhnert P."/>
        </authorList>
    </citation>
    <scope>NUCLEOTIDE SEQUENCE [LARGE SCALE GENOMIC DNA]</scope>
    <source>
        <strain evidence="2 4">B36.5</strain>
    </source>
</reference>
<keyword evidence="3" id="KW-1185">Reference proteome</keyword>
<reference evidence="1" key="2">
    <citation type="submission" date="2015-01" db="EMBL/GenBank/DDBJ databases">
        <authorList>
            <person name="Xiang T."/>
            <person name="Song Y."/>
            <person name="Huang L."/>
            <person name="Wang B."/>
            <person name="Wu P."/>
        </authorList>
    </citation>
    <scope>NUCLEOTIDE SEQUENCE [LARGE SCALE GENOMIC DNA]</scope>
    <source>
        <strain evidence="1">V1</strain>
    </source>
</reference>
<evidence type="ECO:0000313" key="1">
    <source>
        <dbReference type="EMBL" id="CEM61177.1"/>
    </source>
</evidence>
<name>A0A0B7GUG6_TREPH</name>
<sequence>MKKDIPYVFTDEELKALALFFRNSDLEVPQTLSRLSIFAETYIYNQMTISEAEAFFTKEHKKRKR</sequence>